<accession>A0ABR0E3I8</accession>
<protein>
    <submittedName>
        <fullName evidence="1">Uncharacterized protein</fullName>
    </submittedName>
</protein>
<evidence type="ECO:0000313" key="1">
    <source>
        <dbReference type="EMBL" id="KAK4495979.1"/>
    </source>
</evidence>
<name>A0ABR0E3I8_ZASCE</name>
<organism evidence="1 2">
    <name type="scientific">Zasmidium cellare</name>
    <name type="common">Wine cellar mold</name>
    <name type="synonym">Racodium cellare</name>
    <dbReference type="NCBI Taxonomy" id="395010"/>
    <lineage>
        <taxon>Eukaryota</taxon>
        <taxon>Fungi</taxon>
        <taxon>Dikarya</taxon>
        <taxon>Ascomycota</taxon>
        <taxon>Pezizomycotina</taxon>
        <taxon>Dothideomycetes</taxon>
        <taxon>Dothideomycetidae</taxon>
        <taxon>Mycosphaerellales</taxon>
        <taxon>Mycosphaerellaceae</taxon>
        <taxon>Zasmidium</taxon>
    </lineage>
</organism>
<evidence type="ECO:0000313" key="2">
    <source>
        <dbReference type="Proteomes" id="UP001305779"/>
    </source>
</evidence>
<gene>
    <name evidence="1" type="ORF">PRZ48_013247</name>
</gene>
<dbReference type="Proteomes" id="UP001305779">
    <property type="component" value="Unassembled WGS sequence"/>
</dbReference>
<keyword evidence="2" id="KW-1185">Reference proteome</keyword>
<comment type="caution">
    <text evidence="1">The sequence shown here is derived from an EMBL/GenBank/DDBJ whole genome shotgun (WGS) entry which is preliminary data.</text>
</comment>
<reference evidence="1 2" key="1">
    <citation type="journal article" date="2023" name="G3 (Bethesda)">
        <title>A chromosome-level genome assembly of Zasmidium syzygii isolated from banana leaves.</title>
        <authorList>
            <person name="van Westerhoven A.C."/>
            <person name="Mehrabi R."/>
            <person name="Talebi R."/>
            <person name="Steentjes M.B.F."/>
            <person name="Corcolon B."/>
            <person name="Chong P.A."/>
            <person name="Kema G.H.J."/>
            <person name="Seidl M.F."/>
        </authorList>
    </citation>
    <scope>NUCLEOTIDE SEQUENCE [LARGE SCALE GENOMIC DNA]</scope>
    <source>
        <strain evidence="1 2">P124</strain>
    </source>
</reference>
<sequence length="106" mass="12146">MASLAKPEIEFTHIQNSKDVFTFHDTDILHTDGTFTKNRTYTLSFDPNTQDKTVLKEHAPGSVWGGNLSNNFDKDTVCSHEYWEECYIIEGRLYDAAWDVAWALQG</sequence>
<proteinExistence type="predicted"/>
<dbReference type="EMBL" id="JAXOVC010000011">
    <property type="protein sequence ID" value="KAK4495979.1"/>
    <property type="molecule type" value="Genomic_DNA"/>
</dbReference>